<dbReference type="HOGENOM" id="CLU_1494646_0_0_5"/>
<comment type="caution">
    <text evidence="1">The sequence shown here is derived from an EMBL/GenBank/DDBJ whole genome shotgun (WGS) entry which is preliminary data.</text>
</comment>
<gene>
    <name evidence="1" type="ORF">SI859A1_02024</name>
</gene>
<name>Q1YN20_AURMS</name>
<keyword evidence="2" id="KW-1185">Reference proteome</keyword>
<dbReference type="BioCyc" id="AURANTIMONAS:SI859A1_02024-MONOMER"/>
<proteinExistence type="predicted"/>
<dbReference type="Proteomes" id="UP000000321">
    <property type="component" value="Unassembled WGS sequence"/>
</dbReference>
<evidence type="ECO:0000313" key="1">
    <source>
        <dbReference type="EMBL" id="EAS51210.1"/>
    </source>
</evidence>
<dbReference type="AlphaFoldDB" id="Q1YN20"/>
<accession>Q1YN20</accession>
<dbReference type="EMBL" id="AAPJ01000001">
    <property type="protein sequence ID" value="EAS51210.1"/>
    <property type="molecule type" value="Genomic_DNA"/>
</dbReference>
<organism evidence="1 2">
    <name type="scientific">Aurantimonas manganoxydans (strain ATCC BAA-1229 / DSM 21871 / SI85-9A1)</name>
    <dbReference type="NCBI Taxonomy" id="287752"/>
    <lineage>
        <taxon>Bacteria</taxon>
        <taxon>Pseudomonadati</taxon>
        <taxon>Pseudomonadota</taxon>
        <taxon>Alphaproteobacteria</taxon>
        <taxon>Hyphomicrobiales</taxon>
        <taxon>Aurantimonadaceae</taxon>
        <taxon>Aurantimonas</taxon>
    </lineage>
</organism>
<sequence>MAYFHSAAKAGPARRVSAVVAARVLATRLRRRVFIGLVIQRSPFLGSTTGGQQTIAFEISRKSVAREKSADGARSAMEFRIIAGEISRSRIFRLLSTGFDCTNRREAPGSCLKGAQACTSTTVSQRSHPLDRRRSASEYYRAVSSERSPECVRAGSRIHFWRDGKRTVRLIAEHAQCVVI</sequence>
<protein>
    <submittedName>
        <fullName evidence="1">Uncharacterized protein</fullName>
    </submittedName>
</protein>
<evidence type="ECO:0000313" key="2">
    <source>
        <dbReference type="Proteomes" id="UP000000321"/>
    </source>
</evidence>
<reference evidence="1 2" key="1">
    <citation type="journal article" date="2008" name="Appl. Environ. Microbiol.">
        <title>Genomic insights into Mn(II) oxidation by the marine alphaproteobacterium Aurantimonas sp. strain SI85-9A1.</title>
        <authorList>
            <person name="Dick G.J."/>
            <person name="Podell S."/>
            <person name="Johnson H.A."/>
            <person name="Rivera-Espinoza Y."/>
            <person name="Bernier-Latmani R."/>
            <person name="McCarthy J.K."/>
            <person name="Torpey J.W."/>
            <person name="Clement B.G."/>
            <person name="Gaasterland T."/>
            <person name="Tebo B.M."/>
        </authorList>
    </citation>
    <scope>NUCLEOTIDE SEQUENCE [LARGE SCALE GENOMIC DNA]</scope>
    <source>
        <strain evidence="1 2">SI85-9A1</strain>
    </source>
</reference>